<accession>A0ABN8HNT9</accession>
<feature type="non-terminal residue" evidence="1">
    <location>
        <position position="96"/>
    </location>
</feature>
<dbReference type="EMBL" id="OW152813">
    <property type="protein sequence ID" value="CAH2034789.1"/>
    <property type="molecule type" value="Genomic_DNA"/>
</dbReference>
<protein>
    <submittedName>
        <fullName evidence="1">Uncharacterized protein</fullName>
    </submittedName>
</protein>
<evidence type="ECO:0000313" key="1">
    <source>
        <dbReference type="EMBL" id="CAH2034789.1"/>
    </source>
</evidence>
<sequence>MRFRIALIKNGNTLERYVGWSPLDGRIVKAGYADMSGNEYRANEHSCPMLSRNIRAAETAHLARERGGAGRGAYIKIAPYGGRVLIYTLTKTDKPI</sequence>
<dbReference type="Proteomes" id="UP000837857">
    <property type="component" value="Chromosome 1"/>
</dbReference>
<reference evidence="1" key="1">
    <citation type="submission" date="2022-03" db="EMBL/GenBank/DDBJ databases">
        <authorList>
            <person name="Martin H S."/>
        </authorList>
    </citation>
    <scope>NUCLEOTIDE SEQUENCE</scope>
</reference>
<keyword evidence="2" id="KW-1185">Reference proteome</keyword>
<name>A0ABN8HNT9_9NEOP</name>
<gene>
    <name evidence="1" type="ORF">IPOD504_LOCUS290</name>
</gene>
<organism evidence="1 2">
    <name type="scientific">Iphiclides podalirius</name>
    <name type="common">scarce swallowtail</name>
    <dbReference type="NCBI Taxonomy" id="110791"/>
    <lineage>
        <taxon>Eukaryota</taxon>
        <taxon>Metazoa</taxon>
        <taxon>Ecdysozoa</taxon>
        <taxon>Arthropoda</taxon>
        <taxon>Hexapoda</taxon>
        <taxon>Insecta</taxon>
        <taxon>Pterygota</taxon>
        <taxon>Neoptera</taxon>
        <taxon>Endopterygota</taxon>
        <taxon>Lepidoptera</taxon>
        <taxon>Glossata</taxon>
        <taxon>Ditrysia</taxon>
        <taxon>Papilionoidea</taxon>
        <taxon>Papilionidae</taxon>
        <taxon>Papilioninae</taxon>
        <taxon>Iphiclides</taxon>
    </lineage>
</organism>
<evidence type="ECO:0000313" key="2">
    <source>
        <dbReference type="Proteomes" id="UP000837857"/>
    </source>
</evidence>
<proteinExistence type="predicted"/>